<keyword evidence="4" id="KW-0636">Prenylation</keyword>
<dbReference type="PANTHER" id="PTHR46195">
    <property type="entry name" value="HEAVY METAL-ASSOCIATED ISOPRENYLATED PLANT PROTEIN 7"/>
    <property type="match status" value="1"/>
</dbReference>
<evidence type="ECO:0000256" key="1">
    <source>
        <dbReference type="ARBA" id="ARBA00004170"/>
    </source>
</evidence>
<evidence type="ECO:0000256" key="2">
    <source>
        <dbReference type="ARBA" id="ARBA00022481"/>
    </source>
</evidence>
<dbReference type="Pfam" id="PF00403">
    <property type="entry name" value="HMA"/>
    <property type="match status" value="1"/>
</dbReference>
<dbReference type="GO" id="GO:0016020">
    <property type="term" value="C:membrane"/>
    <property type="evidence" value="ECO:0007669"/>
    <property type="project" value="UniProtKB-SubCell"/>
</dbReference>
<dbReference type="InterPro" id="IPR006121">
    <property type="entry name" value="HMA_dom"/>
</dbReference>
<proteinExistence type="inferred from homology"/>
<dbReference type="Proteomes" id="UP001567538">
    <property type="component" value="Unassembled WGS sequence"/>
</dbReference>
<evidence type="ECO:0000313" key="7">
    <source>
        <dbReference type="EMBL" id="KAL1548551.1"/>
    </source>
</evidence>
<dbReference type="AlphaFoldDB" id="A0ABD1GWL3"/>
<keyword evidence="2" id="KW-0488">Methylation</keyword>
<dbReference type="EMBL" id="JBEAFC010000007">
    <property type="protein sequence ID" value="KAL1548551.1"/>
    <property type="molecule type" value="Genomic_DNA"/>
</dbReference>
<evidence type="ECO:0000313" key="8">
    <source>
        <dbReference type="Proteomes" id="UP001567538"/>
    </source>
</evidence>
<dbReference type="CDD" id="cd00371">
    <property type="entry name" value="HMA"/>
    <property type="match status" value="1"/>
</dbReference>
<dbReference type="PANTHER" id="PTHR46195:SF18">
    <property type="entry name" value="SUPEROXIDE DISMUTASE 1 COPPER CHAPERONE-LIKE PROTEIN"/>
    <property type="match status" value="1"/>
</dbReference>
<comment type="caution">
    <text evidence="7">The sequence shown here is derived from an EMBL/GenBank/DDBJ whole genome shotgun (WGS) entry which is preliminary data.</text>
</comment>
<protein>
    <submittedName>
        <fullName evidence="7">Heavy metal-associated isoprenylated plant protein 19-like</fullName>
    </submittedName>
</protein>
<dbReference type="Gene3D" id="3.30.70.100">
    <property type="match status" value="1"/>
</dbReference>
<comment type="similarity">
    <text evidence="5">Belongs to the HIPP family.</text>
</comment>
<reference evidence="7 8" key="1">
    <citation type="submission" date="2024-06" db="EMBL/GenBank/DDBJ databases">
        <title>A chromosome level genome sequence of Diviner's sage (Salvia divinorum).</title>
        <authorList>
            <person name="Ford S.A."/>
            <person name="Ro D.-K."/>
            <person name="Ness R.W."/>
            <person name="Phillips M.A."/>
        </authorList>
    </citation>
    <scope>NUCLEOTIDE SEQUENCE [LARGE SCALE GENOMIC DNA]</scope>
    <source>
        <strain evidence="7">SAF-2024a</strain>
        <tissue evidence="7">Leaf</tissue>
    </source>
</reference>
<keyword evidence="8" id="KW-1185">Reference proteome</keyword>
<feature type="domain" description="HMA" evidence="6">
    <location>
        <begin position="14"/>
        <end position="78"/>
    </location>
</feature>
<evidence type="ECO:0000256" key="3">
    <source>
        <dbReference type="ARBA" id="ARBA00022723"/>
    </source>
</evidence>
<evidence type="ECO:0000259" key="6">
    <source>
        <dbReference type="PROSITE" id="PS50846"/>
    </source>
</evidence>
<dbReference type="GO" id="GO:0046872">
    <property type="term" value="F:metal ion binding"/>
    <property type="evidence" value="ECO:0007669"/>
    <property type="project" value="UniProtKB-KW"/>
</dbReference>
<dbReference type="SUPFAM" id="SSF55008">
    <property type="entry name" value="HMA, heavy metal-associated domain"/>
    <property type="match status" value="1"/>
</dbReference>
<dbReference type="InterPro" id="IPR044577">
    <property type="entry name" value="HIPP4/7/8/17/18/19"/>
</dbReference>
<gene>
    <name evidence="7" type="ORF">AAHA92_16769</name>
</gene>
<comment type="subcellular location">
    <subcellularLocation>
        <location evidence="1">Membrane</location>
        <topology evidence="1">Peripheral membrane protein</topology>
    </subcellularLocation>
</comment>
<dbReference type="InterPro" id="IPR036163">
    <property type="entry name" value="HMA_dom_sf"/>
</dbReference>
<keyword evidence="4" id="KW-0449">Lipoprotein</keyword>
<evidence type="ECO:0000256" key="5">
    <source>
        <dbReference type="ARBA" id="ARBA00024045"/>
    </source>
</evidence>
<name>A0ABD1GWL3_SALDI</name>
<dbReference type="PROSITE" id="PS50846">
    <property type="entry name" value="HMA_2"/>
    <property type="match status" value="1"/>
</dbReference>
<dbReference type="GO" id="GO:0009626">
    <property type="term" value="P:plant-type hypersensitive response"/>
    <property type="evidence" value="ECO:0007669"/>
    <property type="project" value="UniProtKB-KW"/>
</dbReference>
<evidence type="ECO:0000256" key="4">
    <source>
        <dbReference type="ARBA" id="ARBA00023289"/>
    </source>
</evidence>
<organism evidence="7 8">
    <name type="scientific">Salvia divinorum</name>
    <name type="common">Maria pastora</name>
    <name type="synonym">Diviner's sage</name>
    <dbReference type="NCBI Taxonomy" id="28513"/>
    <lineage>
        <taxon>Eukaryota</taxon>
        <taxon>Viridiplantae</taxon>
        <taxon>Streptophyta</taxon>
        <taxon>Embryophyta</taxon>
        <taxon>Tracheophyta</taxon>
        <taxon>Spermatophyta</taxon>
        <taxon>Magnoliopsida</taxon>
        <taxon>eudicotyledons</taxon>
        <taxon>Gunneridae</taxon>
        <taxon>Pentapetalae</taxon>
        <taxon>asterids</taxon>
        <taxon>lamiids</taxon>
        <taxon>Lamiales</taxon>
        <taxon>Lamiaceae</taxon>
        <taxon>Nepetoideae</taxon>
        <taxon>Mentheae</taxon>
        <taxon>Salviinae</taxon>
        <taxon>Salvia</taxon>
        <taxon>Salvia subgen. Calosphace</taxon>
    </lineage>
</organism>
<sequence>MNISMDCHKKADKVVEAEYRVPMHCNACERRVGRAISKLKGVETVMTEMAEDRVVVIGKINPQKVLKKLKKKTGKKVELVANEDDQEEEMNCSGEEGSMRYWQNHYYGEGETHMMFNDENTNSCTIM</sequence>
<keyword evidence="3" id="KW-0479">Metal-binding</keyword>
<accession>A0ABD1GWL3</accession>